<organism evidence="1 2">
    <name type="scientific">Karstenula rhodostoma CBS 690.94</name>
    <dbReference type="NCBI Taxonomy" id="1392251"/>
    <lineage>
        <taxon>Eukaryota</taxon>
        <taxon>Fungi</taxon>
        <taxon>Dikarya</taxon>
        <taxon>Ascomycota</taxon>
        <taxon>Pezizomycotina</taxon>
        <taxon>Dothideomycetes</taxon>
        <taxon>Pleosporomycetidae</taxon>
        <taxon>Pleosporales</taxon>
        <taxon>Massarineae</taxon>
        <taxon>Didymosphaeriaceae</taxon>
        <taxon>Karstenula</taxon>
    </lineage>
</organism>
<name>A0A9P4UCV5_9PLEO</name>
<dbReference type="EMBL" id="MU001499">
    <property type="protein sequence ID" value="KAF2445550.1"/>
    <property type="molecule type" value="Genomic_DNA"/>
</dbReference>
<sequence>MFLPIRTAPKAVFPADRLPDVLQILKSLVKAGREDLYFNNDPIDESDPADHPNARKWKNHAQHRAIAPEKGDDVSVKICARIEHWNQKAPRSFSFGAPHHELLACVCNIKADQFKLYNGRWTAVQGLQGKSWGGDRAPQLQGLIQYNVQVRVEVEFVEEKEGVEEKE</sequence>
<protein>
    <submittedName>
        <fullName evidence="1">Uncharacterized protein</fullName>
    </submittedName>
</protein>
<comment type="caution">
    <text evidence="1">The sequence shown here is derived from an EMBL/GenBank/DDBJ whole genome shotgun (WGS) entry which is preliminary data.</text>
</comment>
<evidence type="ECO:0000313" key="1">
    <source>
        <dbReference type="EMBL" id="KAF2445550.1"/>
    </source>
</evidence>
<reference evidence="1" key="1">
    <citation type="journal article" date="2020" name="Stud. Mycol.">
        <title>101 Dothideomycetes genomes: a test case for predicting lifestyles and emergence of pathogens.</title>
        <authorList>
            <person name="Haridas S."/>
            <person name="Albert R."/>
            <person name="Binder M."/>
            <person name="Bloem J."/>
            <person name="Labutti K."/>
            <person name="Salamov A."/>
            <person name="Andreopoulos B."/>
            <person name="Baker S."/>
            <person name="Barry K."/>
            <person name="Bills G."/>
            <person name="Bluhm B."/>
            <person name="Cannon C."/>
            <person name="Castanera R."/>
            <person name="Culley D."/>
            <person name="Daum C."/>
            <person name="Ezra D."/>
            <person name="Gonzalez J."/>
            <person name="Henrissat B."/>
            <person name="Kuo A."/>
            <person name="Liang C."/>
            <person name="Lipzen A."/>
            <person name="Lutzoni F."/>
            <person name="Magnuson J."/>
            <person name="Mondo S."/>
            <person name="Nolan M."/>
            <person name="Ohm R."/>
            <person name="Pangilinan J."/>
            <person name="Park H.-J."/>
            <person name="Ramirez L."/>
            <person name="Alfaro M."/>
            <person name="Sun H."/>
            <person name="Tritt A."/>
            <person name="Yoshinaga Y."/>
            <person name="Zwiers L.-H."/>
            <person name="Turgeon B."/>
            <person name="Goodwin S."/>
            <person name="Spatafora J."/>
            <person name="Crous P."/>
            <person name="Grigoriev I."/>
        </authorList>
    </citation>
    <scope>NUCLEOTIDE SEQUENCE</scope>
    <source>
        <strain evidence="1">CBS 690.94</strain>
    </source>
</reference>
<dbReference type="Proteomes" id="UP000799764">
    <property type="component" value="Unassembled WGS sequence"/>
</dbReference>
<proteinExistence type="predicted"/>
<evidence type="ECO:0000313" key="2">
    <source>
        <dbReference type="Proteomes" id="UP000799764"/>
    </source>
</evidence>
<dbReference type="OrthoDB" id="10594768at2759"/>
<keyword evidence="2" id="KW-1185">Reference proteome</keyword>
<accession>A0A9P4UCV5</accession>
<dbReference type="AlphaFoldDB" id="A0A9P4UCV5"/>
<gene>
    <name evidence="1" type="ORF">P171DRAFT_484225</name>
</gene>